<proteinExistence type="predicted"/>
<evidence type="ECO:0000313" key="2">
    <source>
        <dbReference type="EMBL" id="NHZ42917.1"/>
    </source>
</evidence>
<name>A0ABX0MF68_9BURK</name>
<dbReference type="InterPro" id="IPR017850">
    <property type="entry name" value="Alkaline_phosphatase_core_sf"/>
</dbReference>
<dbReference type="Gene3D" id="3.40.720.10">
    <property type="entry name" value="Alkaline Phosphatase, subunit A"/>
    <property type="match status" value="1"/>
</dbReference>
<feature type="domain" description="Sulfatase N-terminal" evidence="1">
    <location>
        <begin position="95"/>
        <end position="251"/>
    </location>
</feature>
<keyword evidence="3" id="KW-1185">Reference proteome</keyword>
<accession>A0ABX0MF68</accession>
<dbReference type="Proteomes" id="UP000819052">
    <property type="component" value="Unassembled WGS sequence"/>
</dbReference>
<sequence length="267" mass="28860">MNRVVGSHDIVFITLDTLRYDVAQRLYDAGELPVLGPRLPPGGWERRHSPASFTYAAHHAFFAGFLPTPDHPGRHARLFATSFRGSETTSAHTHEFAHASVPAGLAGAGYRTICIGGVGFFNKETALGCVLPGMFQESHWKRSLGVDGLHSTERQVALAIARLDALGQQRVFLFINVAAIHSPNRGYLPGCTSDNLDSHAAALRYVDGALAPLFAACAARAPTFVIVCSDHGSAYGEDGFHGHRIAHETVWNVPYAHFFIDFTGATP</sequence>
<dbReference type="Pfam" id="PF00884">
    <property type="entry name" value="Sulfatase"/>
    <property type="match status" value="1"/>
</dbReference>
<dbReference type="SUPFAM" id="SSF53649">
    <property type="entry name" value="Alkaline phosphatase-like"/>
    <property type="match status" value="1"/>
</dbReference>
<reference evidence="2 3" key="1">
    <citation type="submission" date="2019-09" db="EMBL/GenBank/DDBJ databases">
        <title>Taxonomy of Antarctic Massilia spp.: description of Massilia rubra sp. nov., Massilia aquatica sp. nov., Massilia mucilaginosa sp. nov., Massilia frigida sp. nov. isolated from streams, lakes and regoliths.</title>
        <authorList>
            <person name="Holochova P."/>
            <person name="Sedlacek I."/>
            <person name="Kralova S."/>
            <person name="Maslanova I."/>
            <person name="Busse H.-J."/>
            <person name="Stankova E."/>
            <person name="Vrbovska V."/>
            <person name="Kovarovic V."/>
            <person name="Bartak M."/>
            <person name="Svec P."/>
            <person name="Pantucek R."/>
        </authorList>
    </citation>
    <scope>NUCLEOTIDE SEQUENCE [LARGE SCALE GENOMIC DNA]</scope>
    <source>
        <strain evidence="2 3">CCM 8693</strain>
    </source>
</reference>
<dbReference type="EMBL" id="VVIW01000015">
    <property type="protein sequence ID" value="NHZ42917.1"/>
    <property type="molecule type" value="Genomic_DNA"/>
</dbReference>
<comment type="caution">
    <text evidence="2">The sequence shown here is derived from an EMBL/GenBank/DDBJ whole genome shotgun (WGS) entry which is preliminary data.</text>
</comment>
<dbReference type="InterPro" id="IPR000917">
    <property type="entry name" value="Sulfatase_N"/>
</dbReference>
<protein>
    <submittedName>
        <fullName evidence="2">Sulfatase-like hydrolase/transferase</fullName>
    </submittedName>
</protein>
<evidence type="ECO:0000313" key="3">
    <source>
        <dbReference type="Proteomes" id="UP000819052"/>
    </source>
</evidence>
<dbReference type="NCBIfam" id="NF038075">
    <property type="entry name" value="fam_STM4013"/>
    <property type="match status" value="1"/>
</dbReference>
<evidence type="ECO:0000259" key="1">
    <source>
        <dbReference type="Pfam" id="PF00884"/>
    </source>
</evidence>
<organism evidence="2 3">
    <name type="scientific">Massilia aquatica</name>
    <dbReference type="NCBI Taxonomy" id="2609000"/>
    <lineage>
        <taxon>Bacteria</taxon>
        <taxon>Pseudomonadati</taxon>
        <taxon>Pseudomonadota</taxon>
        <taxon>Betaproteobacteria</taxon>
        <taxon>Burkholderiales</taxon>
        <taxon>Oxalobacteraceae</taxon>
        <taxon>Telluria group</taxon>
        <taxon>Massilia</taxon>
    </lineage>
</organism>
<dbReference type="InterPro" id="IPR047838">
    <property type="entry name" value="STM4013-like"/>
</dbReference>
<gene>
    <name evidence="2" type="ORF">F1609_22470</name>
</gene>